<comment type="subcellular location">
    <subcellularLocation>
        <location evidence="1 7">Cell membrane</location>
        <topology evidence="1 7">Multi-pass membrane protein</topology>
    </subcellularLocation>
</comment>
<feature type="transmembrane region" description="Helical" evidence="7">
    <location>
        <begin position="192"/>
        <end position="210"/>
    </location>
</feature>
<evidence type="ECO:0000256" key="6">
    <source>
        <dbReference type="ARBA" id="ARBA00023136"/>
    </source>
</evidence>
<keyword evidence="4 7" id="KW-0812">Transmembrane</keyword>
<dbReference type="PANTHER" id="PTHR30465:SF0">
    <property type="entry name" value="OLIGOPEPTIDE TRANSPORT SYSTEM PERMEASE PROTEIN APPB"/>
    <property type="match status" value="1"/>
</dbReference>
<dbReference type="Pfam" id="PF00528">
    <property type="entry name" value="BPD_transp_1"/>
    <property type="match status" value="1"/>
</dbReference>
<dbReference type="CDD" id="cd06261">
    <property type="entry name" value="TM_PBP2"/>
    <property type="match status" value="1"/>
</dbReference>
<keyword evidence="3" id="KW-1003">Cell membrane</keyword>
<dbReference type="OrthoDB" id="147639at2"/>
<feature type="transmembrane region" description="Helical" evidence="7">
    <location>
        <begin position="300"/>
        <end position="321"/>
    </location>
</feature>
<feature type="transmembrane region" description="Helical" evidence="7">
    <location>
        <begin position="137"/>
        <end position="154"/>
    </location>
</feature>
<comment type="similarity">
    <text evidence="7">Belongs to the binding-protein-dependent transport system permease family.</text>
</comment>
<feature type="transmembrane region" description="Helical" evidence="7">
    <location>
        <begin position="104"/>
        <end position="125"/>
    </location>
</feature>
<keyword evidence="2 7" id="KW-0813">Transport</keyword>
<evidence type="ECO:0000256" key="7">
    <source>
        <dbReference type="RuleBase" id="RU363032"/>
    </source>
</evidence>
<evidence type="ECO:0000313" key="10">
    <source>
        <dbReference type="Proteomes" id="UP000273807"/>
    </source>
</evidence>
<feature type="transmembrane region" description="Helical" evidence="7">
    <location>
        <begin position="12"/>
        <end position="35"/>
    </location>
</feature>
<evidence type="ECO:0000313" key="9">
    <source>
        <dbReference type="EMBL" id="RNL59793.1"/>
    </source>
</evidence>
<evidence type="ECO:0000256" key="5">
    <source>
        <dbReference type="ARBA" id="ARBA00022989"/>
    </source>
</evidence>
<evidence type="ECO:0000256" key="3">
    <source>
        <dbReference type="ARBA" id="ARBA00022475"/>
    </source>
</evidence>
<keyword evidence="6 7" id="KW-0472">Membrane</keyword>
<protein>
    <submittedName>
        <fullName evidence="9">ABC transporter permease</fullName>
    </submittedName>
</protein>
<dbReference type="AlphaFoldDB" id="A0A3N0CA06"/>
<dbReference type="PROSITE" id="PS50928">
    <property type="entry name" value="ABC_TM1"/>
    <property type="match status" value="1"/>
</dbReference>
<feature type="transmembrane region" description="Helical" evidence="7">
    <location>
        <begin position="245"/>
        <end position="271"/>
    </location>
</feature>
<gene>
    <name evidence="9" type="ORF">D7003_02165</name>
</gene>
<name>A0A3N0CA06_9MICC</name>
<feature type="domain" description="ABC transmembrane type-1" evidence="8">
    <location>
        <begin position="98"/>
        <end position="318"/>
    </location>
</feature>
<reference evidence="9 10" key="1">
    <citation type="submission" date="2018-10" db="EMBL/GenBank/DDBJ databases">
        <title>Genome sequencing of Arthrobacter oryzae TNB02.</title>
        <authorList>
            <person name="Cho Y.-J."/>
            <person name="Cho A."/>
            <person name="Kim O.-S."/>
        </authorList>
    </citation>
    <scope>NUCLEOTIDE SEQUENCE [LARGE SCALE GENOMIC DNA]</scope>
    <source>
        <strain evidence="9 10">TNB02</strain>
    </source>
</reference>
<dbReference type="EMBL" id="RBED01000034">
    <property type="protein sequence ID" value="RNL59793.1"/>
    <property type="molecule type" value="Genomic_DNA"/>
</dbReference>
<evidence type="ECO:0000256" key="2">
    <source>
        <dbReference type="ARBA" id="ARBA00022448"/>
    </source>
</evidence>
<keyword evidence="10" id="KW-1185">Reference proteome</keyword>
<comment type="caution">
    <text evidence="9">The sequence shown here is derived from an EMBL/GenBank/DDBJ whole genome shotgun (WGS) entry which is preliminary data.</text>
</comment>
<proteinExistence type="inferred from homology"/>
<dbReference type="GO" id="GO:0055085">
    <property type="term" value="P:transmembrane transport"/>
    <property type="evidence" value="ECO:0007669"/>
    <property type="project" value="InterPro"/>
</dbReference>
<dbReference type="Proteomes" id="UP000273807">
    <property type="component" value="Unassembled WGS sequence"/>
</dbReference>
<accession>A0A3N0CA06</accession>
<dbReference type="GO" id="GO:0005886">
    <property type="term" value="C:plasma membrane"/>
    <property type="evidence" value="ECO:0007669"/>
    <property type="project" value="UniProtKB-SubCell"/>
</dbReference>
<organism evidence="9 10">
    <name type="scientific">Arthrobacter oryzae</name>
    <dbReference type="NCBI Taxonomy" id="409290"/>
    <lineage>
        <taxon>Bacteria</taxon>
        <taxon>Bacillati</taxon>
        <taxon>Actinomycetota</taxon>
        <taxon>Actinomycetes</taxon>
        <taxon>Micrococcales</taxon>
        <taxon>Micrococcaceae</taxon>
        <taxon>Arthrobacter</taxon>
    </lineage>
</organism>
<dbReference type="SUPFAM" id="SSF161098">
    <property type="entry name" value="MetI-like"/>
    <property type="match status" value="1"/>
</dbReference>
<dbReference type="PANTHER" id="PTHR30465">
    <property type="entry name" value="INNER MEMBRANE ABC TRANSPORTER"/>
    <property type="match status" value="1"/>
</dbReference>
<evidence type="ECO:0000256" key="1">
    <source>
        <dbReference type="ARBA" id="ARBA00004651"/>
    </source>
</evidence>
<dbReference type="RefSeq" id="WP_123253859.1">
    <property type="nucleotide sequence ID" value="NZ_RBED01000034.1"/>
</dbReference>
<sequence>MLRYLTKRALTYVVMIFLTTSAGYLLAVTTLQPALLEQERIPRPTPEQVVNSFRLKGLDPTLSPGERYVDWLTAVLTRWDWGQSPNGAFINAEFGDRVLISTRLFLASIILTLIIGVALGVFTAARQYKASDRVITSYSYLMYIVPAPIAYFLVQLGAININETVGERIFFVTGISTPGLEGNGWVQFVDMLAHYAVPTFAITIVGWGAYQISQRQYLLDNVNADFVRTARAKGLTRNQAITRHALRVSFIPVAQSIAFTIPAIFAGGFFAEKIFAWHGVGSWSIDSIALQDVNAATATLAYGSVIFAIGAILADFATTLVDPRVRVQ</sequence>
<evidence type="ECO:0000259" key="8">
    <source>
        <dbReference type="PROSITE" id="PS50928"/>
    </source>
</evidence>
<keyword evidence="5 7" id="KW-1133">Transmembrane helix</keyword>
<evidence type="ECO:0000256" key="4">
    <source>
        <dbReference type="ARBA" id="ARBA00022692"/>
    </source>
</evidence>
<dbReference type="InterPro" id="IPR000515">
    <property type="entry name" value="MetI-like"/>
</dbReference>
<dbReference type="InterPro" id="IPR035906">
    <property type="entry name" value="MetI-like_sf"/>
</dbReference>
<dbReference type="Gene3D" id="1.10.3720.10">
    <property type="entry name" value="MetI-like"/>
    <property type="match status" value="1"/>
</dbReference>